<organismHost>
    <name type="scientific">Turdus hortulorum</name>
    <dbReference type="NCBI Taxonomy" id="411519"/>
</organismHost>
<accession>B6VDY5</accession>
<keyword evidence="1" id="KW-0812">Transmembrane</keyword>
<organismHost>
    <name type="scientific">Turdus merula</name>
    <name type="common">Common blackbird</name>
    <dbReference type="NCBI Taxonomy" id="9187"/>
</organismHost>
<proteinExistence type="predicted"/>
<organism evidence="2 3">
    <name type="scientific">Thrush coronavirus HKU12 (isolate Grey-backed thrush/Hong Kong/HKU12-600/2007)</name>
    <name type="common">ThCoV-HKU12</name>
    <name type="synonym">Thrush coronavirus HKU12-600</name>
    <dbReference type="NCBI Taxonomy" id="572290"/>
    <lineage>
        <taxon>Viruses</taxon>
        <taxon>Riboviria</taxon>
        <taxon>Orthornavirae</taxon>
        <taxon>Pisuviricota</taxon>
        <taxon>Pisoniviricetes</taxon>
        <taxon>Nidovirales</taxon>
        <taxon>Cornidovirineae</taxon>
        <taxon>Coronaviridae</taxon>
        <taxon>Orthocoronavirinae</taxon>
        <taxon>Deltacoronavirus</taxon>
        <taxon>Buldecovirus</taxon>
    </lineage>
</organism>
<evidence type="ECO:0000313" key="3">
    <source>
        <dbReference type="Proteomes" id="UP000011786"/>
    </source>
</evidence>
<evidence type="ECO:0000256" key="1">
    <source>
        <dbReference type="SAM" id="Phobius"/>
    </source>
</evidence>
<dbReference type="EMBL" id="FJ376621">
    <property type="protein sequence ID" value="ACJ12060.1"/>
    <property type="molecule type" value="Genomic_RNA"/>
</dbReference>
<keyword evidence="1" id="KW-1133">Transmembrane helix</keyword>
<keyword evidence="1" id="KW-0472">Membrane</keyword>
<dbReference type="Proteomes" id="UP000011786">
    <property type="component" value="Segment"/>
</dbReference>
<dbReference type="KEGG" id="vg:7040222"/>
<dbReference type="GeneID" id="7040222"/>
<keyword evidence="3" id="KW-1185">Reference proteome</keyword>
<dbReference type="RefSeq" id="YP_002308504.1">
    <property type="nucleotide sequence ID" value="NC_011549.1"/>
</dbReference>
<reference evidence="2 3" key="1">
    <citation type="journal article" date="2009" name="J. Virol.">
        <title>Comparative analysis of complete genome sequences of three avian coronaviruses reveals a novel group 3c coronavirus.</title>
        <authorList>
            <person name="Woo P.C."/>
            <person name="Lau S.K."/>
            <person name="Lam C.S."/>
            <person name="Lai K.K."/>
            <person name="Huang Y."/>
            <person name="Lee P."/>
            <person name="Luk G.S."/>
            <person name="Dyrting K.C."/>
            <person name="Chan K.H."/>
            <person name="Yuen K.Y."/>
        </authorList>
    </citation>
    <scope>NUCLEOTIDE SEQUENCE [LARGE SCALE GENOMIC DNA]</scope>
    <source>
        <strain evidence="3">Isolate Grey-backed thrush/Hong Kong/HKU12-600/2007</strain>
    </source>
</reference>
<protein>
    <submittedName>
        <fullName evidence="2">Nonstructural protein</fullName>
    </submittedName>
</protein>
<dbReference type="OrthoDB" id="36684at10239"/>
<gene>
    <name evidence="2" type="primary">NS7c</name>
</gene>
<feature type="transmembrane region" description="Helical" evidence="1">
    <location>
        <begin position="6"/>
        <end position="30"/>
    </location>
</feature>
<evidence type="ECO:0000313" key="2">
    <source>
        <dbReference type="EMBL" id="ACJ12060.1"/>
    </source>
</evidence>
<sequence>MFETLYYAELLGPLIDIEVLGFVTFIHYFWHYRPRRCQHVIPQESQSEGAIMQTRAGYSCTESHLDKCQCKKDTYTI</sequence>
<name>B6VDY5_THCOV</name>